<comment type="caution">
    <text evidence="2">The sequence shown here is derived from an EMBL/GenBank/DDBJ whole genome shotgun (WGS) entry which is preliminary data.</text>
</comment>
<dbReference type="EMBL" id="JBHSOD010000046">
    <property type="protein sequence ID" value="MFC5888861.1"/>
    <property type="molecule type" value="Genomic_DNA"/>
</dbReference>
<proteinExistence type="predicted"/>
<feature type="transmembrane region" description="Helical" evidence="1">
    <location>
        <begin position="128"/>
        <end position="151"/>
    </location>
</feature>
<organism evidence="2 3">
    <name type="scientific">Kitasatospora aburaviensis</name>
    <dbReference type="NCBI Taxonomy" id="67265"/>
    <lineage>
        <taxon>Bacteria</taxon>
        <taxon>Bacillati</taxon>
        <taxon>Actinomycetota</taxon>
        <taxon>Actinomycetes</taxon>
        <taxon>Kitasatosporales</taxon>
        <taxon>Streptomycetaceae</taxon>
        <taxon>Kitasatospora</taxon>
    </lineage>
</organism>
<name>A0ABW1F6G1_9ACTN</name>
<evidence type="ECO:0000256" key="1">
    <source>
        <dbReference type="SAM" id="Phobius"/>
    </source>
</evidence>
<sequence>MTVIASHRTGTAAGSGTGLPRFGFVRRIGQAATLLPVSVAAVGAIAVGRPDAARRWWARIAEQGPAGTTERRPGAARLLAHGLLAVPLGLLTLIPIGAEVLFVLRGVLYPLVQPGPYTNAWGGPSTAGAWLAHFGVGLPTAAAGLGVLWLLHRLHARLAGGMWGRRVGAWPVVATAAALGAGALLVNAWLHQL</sequence>
<keyword evidence="1" id="KW-0472">Membrane</keyword>
<feature type="transmembrane region" description="Helical" evidence="1">
    <location>
        <begin position="172"/>
        <end position="190"/>
    </location>
</feature>
<evidence type="ECO:0000313" key="3">
    <source>
        <dbReference type="Proteomes" id="UP001596067"/>
    </source>
</evidence>
<dbReference type="Proteomes" id="UP001596067">
    <property type="component" value="Unassembled WGS sequence"/>
</dbReference>
<keyword evidence="1" id="KW-1133">Transmembrane helix</keyword>
<dbReference type="RefSeq" id="WP_313764817.1">
    <property type="nucleotide sequence ID" value="NZ_BAAAVH010000021.1"/>
</dbReference>
<feature type="transmembrane region" description="Helical" evidence="1">
    <location>
        <begin position="78"/>
        <end position="108"/>
    </location>
</feature>
<reference evidence="3" key="1">
    <citation type="journal article" date="2019" name="Int. J. Syst. Evol. Microbiol.">
        <title>The Global Catalogue of Microorganisms (GCM) 10K type strain sequencing project: providing services to taxonomists for standard genome sequencing and annotation.</title>
        <authorList>
            <consortium name="The Broad Institute Genomics Platform"/>
            <consortium name="The Broad Institute Genome Sequencing Center for Infectious Disease"/>
            <person name="Wu L."/>
            <person name="Ma J."/>
        </authorList>
    </citation>
    <scope>NUCLEOTIDE SEQUENCE [LARGE SCALE GENOMIC DNA]</scope>
    <source>
        <strain evidence="3">CGMCC 4.1469</strain>
    </source>
</reference>
<evidence type="ECO:0008006" key="4">
    <source>
        <dbReference type="Google" id="ProtNLM"/>
    </source>
</evidence>
<keyword evidence="1" id="KW-0812">Transmembrane</keyword>
<evidence type="ECO:0000313" key="2">
    <source>
        <dbReference type="EMBL" id="MFC5888861.1"/>
    </source>
</evidence>
<gene>
    <name evidence="2" type="ORF">ACFP0N_28230</name>
</gene>
<protein>
    <recommendedName>
        <fullName evidence="4">Integral membrane protein</fullName>
    </recommendedName>
</protein>
<accession>A0ABW1F6G1</accession>
<keyword evidence="3" id="KW-1185">Reference proteome</keyword>